<protein>
    <submittedName>
        <fullName evidence="1">Uncharacterized protein</fullName>
    </submittedName>
</protein>
<keyword evidence="2" id="KW-1185">Reference proteome</keyword>
<organism evidence="1 2">
    <name type="scientific">Campylobacter sputorum subsp. sputorum</name>
    <dbReference type="NCBI Taxonomy" id="32024"/>
    <lineage>
        <taxon>Bacteria</taxon>
        <taxon>Pseudomonadati</taxon>
        <taxon>Campylobacterota</taxon>
        <taxon>Epsilonproteobacteria</taxon>
        <taxon>Campylobacterales</taxon>
        <taxon>Campylobacteraceae</taxon>
        <taxon>Campylobacter</taxon>
    </lineage>
</organism>
<dbReference type="EMBL" id="UFVD01000001">
    <property type="protein sequence ID" value="SUX10933.1"/>
    <property type="molecule type" value="Genomic_DNA"/>
</dbReference>
<dbReference type="Proteomes" id="UP000254920">
    <property type="component" value="Unassembled WGS sequence"/>
</dbReference>
<reference evidence="1 2" key="1">
    <citation type="submission" date="2018-06" db="EMBL/GenBank/DDBJ databases">
        <authorList>
            <consortium name="Pathogen Informatics"/>
            <person name="Doyle S."/>
        </authorList>
    </citation>
    <scope>NUCLEOTIDE SEQUENCE [LARGE SCALE GENOMIC DNA]</scope>
    <source>
        <strain evidence="1 2">NCTC12475</strain>
    </source>
</reference>
<dbReference type="AlphaFoldDB" id="A0A381DJR2"/>
<name>A0A381DJR2_9BACT</name>
<accession>A0A381DJR2</accession>
<dbReference type="OrthoDB" id="5372793at2"/>
<dbReference type="GeneID" id="93089804"/>
<dbReference type="STRING" id="32024.GCA_000788295_01406"/>
<proteinExistence type="predicted"/>
<sequence length="139" mass="16871">MFLKFKFITFFRNLLVYHPHSLEFRAKIFTAMLYFKKEITQNDMHTLNDIATQIYSEKNPRIEILKNVIKEYLTKIKNDKSFVIDSLLLDIDKELKNHKRYAKKIDFSHLRMLISMDEDEALLQQRVYEFLLSEVKIYI</sequence>
<evidence type="ECO:0000313" key="1">
    <source>
        <dbReference type="EMBL" id="SUX10933.1"/>
    </source>
</evidence>
<evidence type="ECO:0000313" key="2">
    <source>
        <dbReference type="Proteomes" id="UP000254920"/>
    </source>
</evidence>
<gene>
    <name evidence="1" type="ORF">NCTC12475_01146</name>
</gene>
<dbReference type="RefSeq" id="WP_089181723.1">
    <property type="nucleotide sequence ID" value="NZ_CP043427.1"/>
</dbReference>